<accession>A0AAV8WW69</accession>
<proteinExistence type="predicted"/>
<protein>
    <recommendedName>
        <fullName evidence="3">HAT C-terminal dimerisation domain-containing protein</fullName>
    </recommendedName>
</protein>
<keyword evidence="2" id="KW-1185">Reference proteome</keyword>
<name>A0AAV8WW69_9CUCU</name>
<organism evidence="1 2">
    <name type="scientific">Rhamnusium bicolor</name>
    <dbReference type="NCBI Taxonomy" id="1586634"/>
    <lineage>
        <taxon>Eukaryota</taxon>
        <taxon>Metazoa</taxon>
        <taxon>Ecdysozoa</taxon>
        <taxon>Arthropoda</taxon>
        <taxon>Hexapoda</taxon>
        <taxon>Insecta</taxon>
        <taxon>Pterygota</taxon>
        <taxon>Neoptera</taxon>
        <taxon>Endopterygota</taxon>
        <taxon>Coleoptera</taxon>
        <taxon>Polyphaga</taxon>
        <taxon>Cucujiformia</taxon>
        <taxon>Chrysomeloidea</taxon>
        <taxon>Cerambycidae</taxon>
        <taxon>Lepturinae</taxon>
        <taxon>Rhagiini</taxon>
        <taxon>Rhamnusium</taxon>
    </lineage>
</organism>
<comment type="caution">
    <text evidence="1">The sequence shown here is derived from an EMBL/GenBank/DDBJ whole genome shotgun (WGS) entry which is preliminary data.</text>
</comment>
<evidence type="ECO:0000313" key="1">
    <source>
        <dbReference type="EMBL" id="KAJ8930953.1"/>
    </source>
</evidence>
<sequence length="155" mass="18046">MIHIQAVIVKVTLRPLANNVRETQDNVTDINTVNSGDIHKIFWDCFDEVAKENSNVNKNVAEKSSIARELELYLKKARIERNSDPYAWWFTNSHQYPHKNVWSFEKLEQMTANELAECVEAVEIPEGLDSEDDEETEDDLEAITQDFYLEEQKQV</sequence>
<dbReference type="AlphaFoldDB" id="A0AAV8WW69"/>
<gene>
    <name evidence="1" type="ORF">NQ314_016217</name>
</gene>
<evidence type="ECO:0008006" key="3">
    <source>
        <dbReference type="Google" id="ProtNLM"/>
    </source>
</evidence>
<reference evidence="1" key="1">
    <citation type="journal article" date="2023" name="Insect Mol. Biol.">
        <title>Genome sequencing provides insights into the evolution of gene families encoding plant cell wall-degrading enzymes in longhorned beetles.</title>
        <authorList>
            <person name="Shin N.R."/>
            <person name="Okamura Y."/>
            <person name="Kirsch R."/>
            <person name="Pauchet Y."/>
        </authorList>
    </citation>
    <scope>NUCLEOTIDE SEQUENCE</scope>
    <source>
        <strain evidence="1">RBIC_L_NR</strain>
    </source>
</reference>
<evidence type="ECO:0000313" key="2">
    <source>
        <dbReference type="Proteomes" id="UP001162156"/>
    </source>
</evidence>
<dbReference type="Proteomes" id="UP001162156">
    <property type="component" value="Unassembled WGS sequence"/>
</dbReference>
<dbReference type="EMBL" id="JANEYF010004511">
    <property type="protein sequence ID" value="KAJ8930953.1"/>
    <property type="molecule type" value="Genomic_DNA"/>
</dbReference>